<proteinExistence type="predicted"/>
<protein>
    <submittedName>
        <fullName evidence="1">Uncharacterized protein</fullName>
    </submittedName>
</protein>
<dbReference type="KEGG" id="pcz:PCL1606_59780"/>
<evidence type="ECO:0000313" key="1">
    <source>
        <dbReference type="EMBL" id="AKA27420.1"/>
    </source>
</evidence>
<dbReference type="Proteomes" id="UP000032748">
    <property type="component" value="Chromosome"/>
</dbReference>
<accession>A0A0D5Y8P2</accession>
<gene>
    <name evidence="1" type="ORF">PCL1606_59780</name>
</gene>
<sequence>MGERPVPRHMQLRGGTRHIQVGPAGRRARDHKLRACVAFTQCYVIPRSDDFALY</sequence>
<dbReference type="AlphaFoldDB" id="A0A0D5Y8P2"/>
<name>A0A0D5Y8P2_9PSED</name>
<dbReference type="EMBL" id="CP011110">
    <property type="protein sequence ID" value="AKA27420.1"/>
    <property type="molecule type" value="Genomic_DNA"/>
</dbReference>
<reference evidence="1 2" key="1">
    <citation type="journal article" date="2015" name="Mol. Plant Microbe Interact.">
        <title>Comparative Genomic Analysis of Pseudomonas chlororaphis PCL1606 Reveals New Insight into Antifungal Compounds Involved in Biocontrol.</title>
        <authorList>
            <person name="Calderon C.E."/>
            <person name="Ramos C."/>
            <person name="de Vicente A."/>
            <person name="Cazorla F.M."/>
        </authorList>
    </citation>
    <scope>NUCLEOTIDE SEQUENCE [LARGE SCALE GENOMIC DNA]</scope>
    <source>
        <strain evidence="1 2">PCL1606</strain>
    </source>
</reference>
<evidence type="ECO:0000313" key="2">
    <source>
        <dbReference type="Proteomes" id="UP000032748"/>
    </source>
</evidence>
<organism evidence="1 2">
    <name type="scientific">Pseudomonas chlororaphis</name>
    <dbReference type="NCBI Taxonomy" id="587753"/>
    <lineage>
        <taxon>Bacteria</taxon>
        <taxon>Pseudomonadati</taxon>
        <taxon>Pseudomonadota</taxon>
        <taxon>Gammaproteobacteria</taxon>
        <taxon>Pseudomonadales</taxon>
        <taxon>Pseudomonadaceae</taxon>
        <taxon>Pseudomonas</taxon>
    </lineage>
</organism>